<name>A0A0K2SQ27_LIMPI</name>
<dbReference type="PANTHER" id="PTHR11603">
    <property type="entry name" value="AAA FAMILY ATPASE"/>
    <property type="match status" value="1"/>
</dbReference>
<dbReference type="PROSITE" id="PS50926">
    <property type="entry name" value="TRAM"/>
    <property type="match status" value="1"/>
</dbReference>
<evidence type="ECO:0000256" key="2">
    <source>
        <dbReference type="ARBA" id="ARBA00022722"/>
    </source>
</evidence>
<sequence>MSAERVVRILLAVAGLVAGYQLGQGLIDHGILVGGFLRAWQVLLVGALLLGAVGFWIGPLIVVGVRAGTRWLSSSVQRIPTADLLAGAVGLMSGLILAVLITLPLPREIPVVGPYLPLAITVVAGYTGLMVGVKKREELPHLLRMPQGAERVRPGRDRGGRKKLLDTSVIIDGRIADVCSTGFLEGPLLVPRFVLEELQHIADSSDVLKRNRGRRGLEVLKRLQEQAPTMIEVIERDFDDLGEVDSKLVRLAKLLQAKIVTNDFNLNKVAELQGVGVLNVNDLANALKPVVLPGEEMLVHLIRDGKEQGQGVGYLDDGTMIVVDGGRKHIGQSIEVLVTSVLQTSAGRMIFARPKPLERAL</sequence>
<keyword evidence="8" id="KW-1185">Reference proteome</keyword>
<dbReference type="SMART" id="SM00670">
    <property type="entry name" value="PINc"/>
    <property type="match status" value="1"/>
</dbReference>
<keyword evidence="3" id="KW-0378">Hydrolase</keyword>
<gene>
    <name evidence="7" type="ORF">LIP_3304</name>
</gene>
<dbReference type="InterPro" id="IPR002716">
    <property type="entry name" value="PIN_dom"/>
</dbReference>
<dbReference type="Pfam" id="PF01850">
    <property type="entry name" value="PIN"/>
    <property type="match status" value="1"/>
</dbReference>
<dbReference type="OrthoDB" id="9780734at2"/>
<keyword evidence="5" id="KW-1133">Transmembrane helix</keyword>
<dbReference type="SUPFAM" id="SSF88723">
    <property type="entry name" value="PIN domain-like"/>
    <property type="match status" value="1"/>
</dbReference>
<dbReference type="GO" id="GO:0004518">
    <property type="term" value="F:nuclease activity"/>
    <property type="evidence" value="ECO:0007669"/>
    <property type="project" value="UniProtKB-KW"/>
</dbReference>
<dbReference type="Proteomes" id="UP000065807">
    <property type="component" value="Chromosome"/>
</dbReference>
<organism evidence="7 8">
    <name type="scientific">Limnochorda pilosa</name>
    <dbReference type="NCBI Taxonomy" id="1555112"/>
    <lineage>
        <taxon>Bacteria</taxon>
        <taxon>Bacillati</taxon>
        <taxon>Bacillota</taxon>
        <taxon>Limnochordia</taxon>
        <taxon>Limnochordales</taxon>
        <taxon>Limnochordaceae</taxon>
        <taxon>Limnochorda</taxon>
    </lineage>
</organism>
<accession>A0A0K2SQ27</accession>
<dbReference type="Pfam" id="PF01938">
    <property type="entry name" value="TRAM"/>
    <property type="match status" value="1"/>
</dbReference>
<evidence type="ECO:0000259" key="6">
    <source>
        <dbReference type="PROSITE" id="PS50926"/>
    </source>
</evidence>
<dbReference type="CDD" id="cd09877">
    <property type="entry name" value="PIN_YacL-like"/>
    <property type="match status" value="1"/>
</dbReference>
<evidence type="ECO:0000256" key="4">
    <source>
        <dbReference type="ARBA" id="ARBA00022842"/>
    </source>
</evidence>
<dbReference type="KEGG" id="lpil:LIP_3304"/>
<proteinExistence type="predicted"/>
<evidence type="ECO:0000256" key="3">
    <source>
        <dbReference type="ARBA" id="ARBA00022801"/>
    </source>
</evidence>
<reference evidence="8" key="2">
    <citation type="journal article" date="2016" name="Int. J. Syst. Evol. Microbiol.">
        <title>Complete genome sequence and cell structure of Limnochorda pilosa, a Gram-negative spore-former within the phylum Firmicutes.</title>
        <authorList>
            <person name="Watanabe M."/>
            <person name="Kojima H."/>
            <person name="Fukui M."/>
        </authorList>
    </citation>
    <scope>NUCLEOTIDE SEQUENCE [LARGE SCALE GENOMIC DNA]</scope>
    <source>
        <strain evidence="8">HC45</strain>
    </source>
</reference>
<dbReference type="InterPro" id="IPR029060">
    <property type="entry name" value="PIN-like_dom_sf"/>
</dbReference>
<dbReference type="Gene3D" id="3.40.50.1010">
    <property type="entry name" value="5'-nuclease"/>
    <property type="match status" value="1"/>
</dbReference>
<evidence type="ECO:0000313" key="8">
    <source>
        <dbReference type="Proteomes" id="UP000065807"/>
    </source>
</evidence>
<dbReference type="InterPro" id="IPR052041">
    <property type="entry name" value="Nucleic_acid_metab_PIN/TRAM"/>
</dbReference>
<feature type="domain" description="TRAM" evidence="6">
    <location>
        <begin position="290"/>
        <end position="351"/>
    </location>
</feature>
<dbReference type="InterPro" id="IPR002792">
    <property type="entry name" value="TRAM_dom"/>
</dbReference>
<feature type="transmembrane region" description="Helical" evidence="5">
    <location>
        <begin position="84"/>
        <end position="103"/>
    </location>
</feature>
<comment type="cofactor">
    <cofactor evidence="1">
        <name>Mg(2+)</name>
        <dbReference type="ChEBI" id="CHEBI:18420"/>
    </cofactor>
</comment>
<dbReference type="AlphaFoldDB" id="A0A0K2SQ27"/>
<feature type="transmembrane region" description="Helical" evidence="5">
    <location>
        <begin position="115"/>
        <end position="133"/>
    </location>
</feature>
<keyword evidence="2" id="KW-0540">Nuclease</keyword>
<dbReference type="EMBL" id="AP014924">
    <property type="protein sequence ID" value="BAS29117.1"/>
    <property type="molecule type" value="Genomic_DNA"/>
</dbReference>
<keyword evidence="5" id="KW-0812">Transmembrane</keyword>
<evidence type="ECO:0000313" key="7">
    <source>
        <dbReference type="EMBL" id="BAS29117.1"/>
    </source>
</evidence>
<dbReference type="STRING" id="1555112.LIP_3304"/>
<dbReference type="GO" id="GO:0016787">
    <property type="term" value="F:hydrolase activity"/>
    <property type="evidence" value="ECO:0007669"/>
    <property type="project" value="UniProtKB-KW"/>
</dbReference>
<keyword evidence="5" id="KW-0472">Membrane</keyword>
<dbReference type="PANTHER" id="PTHR11603:SF147">
    <property type="entry name" value="MEMBRANE PROTEIN"/>
    <property type="match status" value="1"/>
</dbReference>
<protein>
    <recommendedName>
        <fullName evidence="6">TRAM domain-containing protein</fullName>
    </recommendedName>
</protein>
<dbReference type="PATRIC" id="fig|1555112.3.peg.3338"/>
<dbReference type="RefSeq" id="WP_068140460.1">
    <property type="nucleotide sequence ID" value="NZ_AP014924.1"/>
</dbReference>
<evidence type="ECO:0000256" key="5">
    <source>
        <dbReference type="SAM" id="Phobius"/>
    </source>
</evidence>
<reference evidence="8" key="1">
    <citation type="submission" date="2015-07" db="EMBL/GenBank/DDBJ databases">
        <title>Complete genome sequence and phylogenetic analysis of Limnochorda pilosa.</title>
        <authorList>
            <person name="Watanabe M."/>
            <person name="Kojima H."/>
            <person name="Fukui M."/>
        </authorList>
    </citation>
    <scope>NUCLEOTIDE SEQUENCE [LARGE SCALE GENOMIC DNA]</scope>
    <source>
        <strain evidence="8">HC45</strain>
    </source>
</reference>
<feature type="transmembrane region" description="Helical" evidence="5">
    <location>
        <begin position="39"/>
        <end position="63"/>
    </location>
</feature>
<evidence type="ECO:0000256" key="1">
    <source>
        <dbReference type="ARBA" id="ARBA00001946"/>
    </source>
</evidence>
<keyword evidence="4" id="KW-0460">Magnesium</keyword>